<gene>
    <name evidence="3" type="ORF">PPERSA_04437</name>
</gene>
<keyword evidence="4" id="KW-1185">Reference proteome</keyword>
<feature type="compositionally biased region" description="Basic and acidic residues" evidence="2">
    <location>
        <begin position="870"/>
        <end position="896"/>
    </location>
</feature>
<organism evidence="3 4">
    <name type="scientific">Pseudocohnilembus persalinus</name>
    <name type="common">Ciliate</name>
    <dbReference type="NCBI Taxonomy" id="266149"/>
    <lineage>
        <taxon>Eukaryota</taxon>
        <taxon>Sar</taxon>
        <taxon>Alveolata</taxon>
        <taxon>Ciliophora</taxon>
        <taxon>Intramacronucleata</taxon>
        <taxon>Oligohymenophorea</taxon>
        <taxon>Scuticociliatia</taxon>
        <taxon>Philasterida</taxon>
        <taxon>Pseudocohnilembidae</taxon>
        <taxon>Pseudocohnilembus</taxon>
    </lineage>
</organism>
<evidence type="ECO:0000256" key="2">
    <source>
        <dbReference type="SAM" id="MobiDB-lite"/>
    </source>
</evidence>
<keyword evidence="1" id="KW-0175">Coiled coil</keyword>
<feature type="region of interest" description="Disordered" evidence="2">
    <location>
        <begin position="902"/>
        <end position="921"/>
    </location>
</feature>
<dbReference type="AlphaFoldDB" id="A0A0V0QQN0"/>
<evidence type="ECO:0000256" key="1">
    <source>
        <dbReference type="SAM" id="Coils"/>
    </source>
</evidence>
<evidence type="ECO:0000313" key="3">
    <source>
        <dbReference type="EMBL" id="KRX04622.1"/>
    </source>
</evidence>
<evidence type="ECO:0000313" key="4">
    <source>
        <dbReference type="Proteomes" id="UP000054937"/>
    </source>
</evidence>
<feature type="compositionally biased region" description="Acidic residues" evidence="2">
    <location>
        <begin position="909"/>
        <end position="921"/>
    </location>
</feature>
<comment type="caution">
    <text evidence="3">The sequence shown here is derived from an EMBL/GenBank/DDBJ whole genome shotgun (WGS) entry which is preliminary data.</text>
</comment>
<dbReference type="SUPFAM" id="SSF101576">
    <property type="entry name" value="Supernatant protein factor (SPF), C-terminal domain"/>
    <property type="match status" value="1"/>
</dbReference>
<sequence length="921" mass="110031">MVEKIESLEQKLIQFVSKEPKIQQLDVLLIQIKQIKTKYDIEKSILEKMIAIFKKKQNSFSHVYSSAHLVSALFLKGILNIEELSIEKLLEFINLLDNFVRTLEGIPISSYIAHYMTQIINFLIESKEEKYKLDDDQKQKLKELLEDPKIKQVPILENKEIEKKLKEIEELVEQDDLDKKYEGTIKLNEIYTECESYDEQIILFCTKITEIVKKLVQNLSINDDQKKQKVKDILIKLGNMMETLVVNTEYQVELQRDKLKKNREQNPAGKQIEELIVEKEEIQDMEAYEKKRSENKMETDSILLAYRIVAHEVILRRSEDIYPSVAIIINSMLLFPQSFDLMQQCLTVLHLMLKLFPQYKDYIEDPILVVLQNINEFQTDEEKKKNAAMVAYSLLNAEIPSFKVREAFNMREKLSSLTSNKYYSKEYFKKIGFNNPEVHRFEQIILKPSFSLQKIVKPETGYSFNVEVKRAFSILYCGFATYHNDIKVRISKVLDFQDYEDSKILPRYYLEQKINSELEPHKILFLIEKPGVFKIEFDNTYSWLNEKQLRFRSCILEPEEADEEIKKTLEIDNQTKEDIQNEAKNQVRKFKEYLEEVRVQIVFRPNQIQLKLKTKVLNINKNYEFEKEEGKLIENLEKINKQIQEFIDEEIKQDLTKFRCYCQFIYNRELMEEFRDYMRKSEQLSDADYIQQIFEFLLNFWDSTVVVFDENNEFYDHFIKNNFPNQEDDSYIILKVNFKHKLMSAICYRKGIKANTKDYSLLLAGPNTAYKKAFMNAKDEKQGLLILKQMILNISKLTRNENKITNIIIWEEEIDNYLKKDEEEIKKWVKEIQKKEPLTILYISKNVQELGTNIDATKDSEEEDNENLTEEQKEKKKKEEEEKQKKKFEEEKIKQRKERIEQEKKELREEEEEDSYNSDEI</sequence>
<protein>
    <submittedName>
        <fullName evidence="3">Uncharacterized protein</fullName>
    </submittedName>
</protein>
<accession>A0A0V0QQN0</accession>
<proteinExistence type="predicted"/>
<dbReference type="OrthoDB" id="294804at2759"/>
<reference evidence="3 4" key="1">
    <citation type="journal article" date="2015" name="Sci. Rep.">
        <title>Genome of the facultative scuticociliatosis pathogen Pseudocohnilembus persalinus provides insight into its virulence through horizontal gene transfer.</title>
        <authorList>
            <person name="Xiong J."/>
            <person name="Wang G."/>
            <person name="Cheng J."/>
            <person name="Tian M."/>
            <person name="Pan X."/>
            <person name="Warren A."/>
            <person name="Jiang C."/>
            <person name="Yuan D."/>
            <person name="Miao W."/>
        </authorList>
    </citation>
    <scope>NUCLEOTIDE SEQUENCE [LARGE SCALE GENOMIC DNA]</scope>
    <source>
        <strain evidence="3">36N120E</strain>
    </source>
</reference>
<dbReference type="Gene3D" id="2.60.120.680">
    <property type="entry name" value="GOLD domain"/>
    <property type="match status" value="1"/>
</dbReference>
<dbReference type="InterPro" id="IPR036598">
    <property type="entry name" value="GOLD_dom_sf"/>
</dbReference>
<feature type="compositionally biased region" description="Acidic residues" evidence="2">
    <location>
        <begin position="860"/>
        <end position="869"/>
    </location>
</feature>
<feature type="coiled-coil region" evidence="1">
    <location>
        <begin position="629"/>
        <end position="687"/>
    </location>
</feature>
<feature type="coiled-coil region" evidence="1">
    <location>
        <begin position="124"/>
        <end position="178"/>
    </location>
</feature>
<feature type="region of interest" description="Disordered" evidence="2">
    <location>
        <begin position="855"/>
        <end position="896"/>
    </location>
</feature>
<dbReference type="EMBL" id="LDAU01000114">
    <property type="protein sequence ID" value="KRX04622.1"/>
    <property type="molecule type" value="Genomic_DNA"/>
</dbReference>
<dbReference type="InParanoid" id="A0A0V0QQN0"/>
<dbReference type="Proteomes" id="UP000054937">
    <property type="component" value="Unassembled WGS sequence"/>
</dbReference>
<name>A0A0V0QQN0_PSEPJ</name>